<dbReference type="RefSeq" id="XP_017994468.1">
    <property type="nucleotide sequence ID" value="XM_018139856.1"/>
</dbReference>
<evidence type="ECO:0000256" key="8">
    <source>
        <dbReference type="ARBA" id="ARBA00022729"/>
    </source>
</evidence>
<evidence type="ECO:0000256" key="10">
    <source>
        <dbReference type="ARBA" id="ARBA00023136"/>
    </source>
</evidence>
<keyword evidence="7 16" id="KW-0812">Transmembrane</keyword>
<feature type="disulfide bond" evidence="14">
    <location>
        <begin position="25"/>
        <end position="32"/>
    </location>
</feature>
<comment type="caution">
    <text evidence="18">The sequence shown here is derived from an EMBL/GenBank/DDBJ whole genome shotgun (WGS) entry which is preliminary data.</text>
</comment>
<evidence type="ECO:0000256" key="9">
    <source>
        <dbReference type="ARBA" id="ARBA00022989"/>
    </source>
</evidence>
<keyword evidence="6" id="KW-0325">Glycoprotein</keyword>
<keyword evidence="5" id="KW-0964">Secreted</keyword>
<evidence type="ECO:0000256" key="4">
    <source>
        <dbReference type="ARBA" id="ARBA00010031"/>
    </source>
</evidence>
<dbReference type="VEuPathDB" id="FungiDB:AB675_11041"/>
<keyword evidence="9 16" id="KW-1133">Transmembrane helix</keyword>
<organism evidence="18 19">
    <name type="scientific">Cyphellophora attinorum</name>
    <dbReference type="NCBI Taxonomy" id="1664694"/>
    <lineage>
        <taxon>Eukaryota</taxon>
        <taxon>Fungi</taxon>
        <taxon>Dikarya</taxon>
        <taxon>Ascomycota</taxon>
        <taxon>Pezizomycotina</taxon>
        <taxon>Eurotiomycetes</taxon>
        <taxon>Chaetothyriomycetidae</taxon>
        <taxon>Chaetothyriales</taxon>
        <taxon>Cyphellophoraceae</taxon>
        <taxon>Cyphellophora</taxon>
    </lineage>
</organism>
<evidence type="ECO:0000256" key="6">
    <source>
        <dbReference type="ARBA" id="ARBA00022622"/>
    </source>
</evidence>
<dbReference type="GO" id="GO:0005576">
    <property type="term" value="C:extracellular region"/>
    <property type="evidence" value="ECO:0007669"/>
    <property type="project" value="UniProtKB-SubCell"/>
</dbReference>
<evidence type="ECO:0000256" key="14">
    <source>
        <dbReference type="PROSITE-ProRule" id="PRU01356"/>
    </source>
</evidence>
<dbReference type="InterPro" id="IPR049326">
    <property type="entry name" value="Rhodopsin_dom_fungi"/>
</dbReference>
<feature type="domain" description="CFEM" evidence="17">
    <location>
        <begin position="1"/>
        <end position="95"/>
    </location>
</feature>
<feature type="transmembrane region" description="Helical" evidence="16">
    <location>
        <begin position="272"/>
        <end position="293"/>
    </location>
</feature>
<feature type="disulfide bond" evidence="14">
    <location>
        <begin position="34"/>
        <end position="67"/>
    </location>
</feature>
<feature type="region of interest" description="Disordered" evidence="15">
    <location>
        <begin position="363"/>
        <end position="392"/>
    </location>
</feature>
<evidence type="ECO:0000313" key="19">
    <source>
        <dbReference type="Proteomes" id="UP000038010"/>
    </source>
</evidence>
<evidence type="ECO:0000313" key="18">
    <source>
        <dbReference type="EMBL" id="KPI34505.1"/>
    </source>
</evidence>
<dbReference type="GO" id="GO:0046872">
    <property type="term" value="F:metal ion binding"/>
    <property type="evidence" value="ECO:0007669"/>
    <property type="project" value="UniProtKB-UniRule"/>
</dbReference>
<proteinExistence type="inferred from homology"/>
<evidence type="ECO:0000256" key="7">
    <source>
        <dbReference type="ARBA" id="ARBA00022692"/>
    </source>
</evidence>
<evidence type="ECO:0000256" key="3">
    <source>
        <dbReference type="ARBA" id="ARBA00004613"/>
    </source>
</evidence>
<feature type="transmembrane region" description="Helical" evidence="16">
    <location>
        <begin position="80"/>
        <end position="99"/>
    </location>
</feature>
<dbReference type="SMART" id="SM00747">
    <property type="entry name" value="CFEM"/>
    <property type="match status" value="1"/>
</dbReference>
<evidence type="ECO:0000256" key="1">
    <source>
        <dbReference type="ARBA" id="ARBA00004141"/>
    </source>
</evidence>
<keyword evidence="8" id="KW-0732">Signal</keyword>
<evidence type="ECO:0000256" key="16">
    <source>
        <dbReference type="SAM" id="Phobius"/>
    </source>
</evidence>
<feature type="region of interest" description="Disordered" evidence="15">
    <location>
        <begin position="457"/>
        <end position="484"/>
    </location>
</feature>
<evidence type="ECO:0000256" key="2">
    <source>
        <dbReference type="ARBA" id="ARBA00004589"/>
    </source>
</evidence>
<keyword evidence="10 16" id="KW-0472">Membrane</keyword>
<keyword evidence="6" id="KW-0336">GPI-anchor</keyword>
<dbReference type="Pfam" id="PF20684">
    <property type="entry name" value="Fung_rhodopsin"/>
    <property type="match status" value="1"/>
</dbReference>
<dbReference type="AlphaFoldDB" id="A0A0N1H2F7"/>
<comment type="similarity">
    <text evidence="4">Belongs to the RBT5 family.</text>
</comment>
<keyword evidence="14" id="KW-0349">Heme</keyword>
<feature type="disulfide bond" evidence="14">
    <location>
        <begin position="15"/>
        <end position="46"/>
    </location>
</feature>
<feature type="transmembrane region" description="Helical" evidence="16">
    <location>
        <begin position="191"/>
        <end position="219"/>
    </location>
</feature>
<comment type="similarity">
    <text evidence="13">Belongs to the SAT4 family.</text>
</comment>
<feature type="binding site" description="axial binding residue" evidence="14">
    <location>
        <position position="29"/>
    </location>
    <ligand>
        <name>heme</name>
        <dbReference type="ChEBI" id="CHEBI:30413"/>
    </ligand>
    <ligandPart>
        <name>Fe</name>
        <dbReference type="ChEBI" id="CHEBI:18248"/>
    </ligandPart>
</feature>
<name>A0A0N1H2F7_9EURO</name>
<evidence type="ECO:0000256" key="15">
    <source>
        <dbReference type="SAM" id="MobiDB-lite"/>
    </source>
</evidence>
<dbReference type="Proteomes" id="UP000038010">
    <property type="component" value="Unassembled WGS sequence"/>
</dbReference>
<feature type="transmembrane region" description="Helical" evidence="16">
    <location>
        <begin position="153"/>
        <end position="179"/>
    </location>
</feature>
<dbReference type="InterPro" id="IPR008427">
    <property type="entry name" value="Extracellular_membr_CFEM_dom"/>
</dbReference>
<evidence type="ECO:0000256" key="13">
    <source>
        <dbReference type="ARBA" id="ARBA00038359"/>
    </source>
</evidence>
<dbReference type="PANTHER" id="PTHR33048">
    <property type="entry name" value="PTH11-LIKE INTEGRAL MEMBRANE PROTEIN (AFU_ORTHOLOGUE AFUA_5G11245)"/>
    <property type="match status" value="1"/>
</dbReference>
<feature type="compositionally biased region" description="Basic and acidic residues" evidence="15">
    <location>
        <begin position="459"/>
        <end position="469"/>
    </location>
</feature>
<keyword evidence="19" id="KW-1185">Reference proteome</keyword>
<gene>
    <name evidence="18" type="ORF">AB675_11041</name>
</gene>
<feature type="disulfide bond" evidence="14">
    <location>
        <begin position="11"/>
        <end position="51"/>
    </location>
</feature>
<evidence type="ECO:0000256" key="5">
    <source>
        <dbReference type="ARBA" id="ARBA00022525"/>
    </source>
</evidence>
<sequence length="484" mass="53233">MGDMLMVLPQCAVNCLVGAYSEGICLLSDPTCSCTNVEFQQIVTSCVSGNCTTTEALFTKNITSVGCDAPIRDRVNKHTVIVSVLVGICTVAVSVRLGYRLLVAKSSLGLDDWCITAAFLCSIASHIVTETGTVPNGLGKDIWKLSSRQITDFLYYFWIMAWIYFLEIVITKLSIQFFFLRIFPSQLAQRLLWATIAFTTLWGAAFFAGCLGQCTPVSYNWTKWAGLHEGKCINITAFTWTHAVTSIAIDIWMLALPIWQIKDLQMCLKKKIGVGLMFFVGTFVTVISIVRLHSLIIFSSSSNITYDYFDVSIWSSIEVTIGIICACMPTIRQALGKLFPAIMRGSSAQKTYGRSKATKSGYVFSGSNSRSTPGAQRGGLHSDRDGDYGLHPSYRLEGPTAGSAHAVVETWHGGRQSDNGGKSGVVRHERELSGIVVVQERSVHNVSQYELDDIVDGDVESRNSDRGDEATLVEMKSPLERPQR</sequence>
<accession>A0A0N1H2F7</accession>
<protein>
    <recommendedName>
        <fullName evidence="17">CFEM domain-containing protein</fullName>
    </recommendedName>
</protein>
<evidence type="ECO:0000256" key="11">
    <source>
        <dbReference type="ARBA" id="ARBA00023157"/>
    </source>
</evidence>
<dbReference type="EMBL" id="LFJN01000058">
    <property type="protein sequence ID" value="KPI34505.1"/>
    <property type="molecule type" value="Genomic_DNA"/>
</dbReference>
<keyword evidence="14" id="KW-0479">Metal-binding</keyword>
<evidence type="ECO:0000259" key="17">
    <source>
        <dbReference type="PROSITE" id="PS52012"/>
    </source>
</evidence>
<dbReference type="PROSITE" id="PS52012">
    <property type="entry name" value="CFEM"/>
    <property type="match status" value="1"/>
</dbReference>
<evidence type="ECO:0000256" key="12">
    <source>
        <dbReference type="ARBA" id="ARBA00023288"/>
    </source>
</evidence>
<keyword evidence="11 14" id="KW-1015">Disulfide bond</keyword>
<dbReference type="GO" id="GO:0098552">
    <property type="term" value="C:side of membrane"/>
    <property type="evidence" value="ECO:0007669"/>
    <property type="project" value="UniProtKB-KW"/>
</dbReference>
<reference evidence="18 19" key="1">
    <citation type="submission" date="2015-06" db="EMBL/GenBank/DDBJ databases">
        <title>Draft genome of the ant-associated black yeast Phialophora attae CBS 131958.</title>
        <authorList>
            <person name="Moreno L.F."/>
            <person name="Stielow B.J."/>
            <person name="de Hoog S."/>
            <person name="Vicente V.A."/>
            <person name="Weiss V.A."/>
            <person name="de Vries M."/>
            <person name="Cruz L.M."/>
            <person name="Souza E.M."/>
        </authorList>
    </citation>
    <scope>NUCLEOTIDE SEQUENCE [LARGE SCALE GENOMIC DNA]</scope>
    <source>
        <strain evidence="18 19">CBS 131958</strain>
    </source>
</reference>
<dbReference type="PANTHER" id="PTHR33048:SF143">
    <property type="entry name" value="EXTRACELLULAR MEMBRANE PROTEIN CFEM DOMAIN-CONTAINING PROTEIN-RELATED"/>
    <property type="match status" value="1"/>
</dbReference>
<keyword evidence="14" id="KW-0408">Iron</keyword>
<dbReference type="OrthoDB" id="2496787at2759"/>
<dbReference type="InterPro" id="IPR052337">
    <property type="entry name" value="SAT4-like"/>
</dbReference>
<feature type="transmembrane region" description="Helical" evidence="16">
    <location>
        <begin position="239"/>
        <end position="260"/>
    </location>
</feature>
<keyword evidence="12" id="KW-0449">Lipoprotein</keyword>
<dbReference type="Pfam" id="PF05730">
    <property type="entry name" value="CFEM"/>
    <property type="match status" value="1"/>
</dbReference>
<dbReference type="GeneID" id="28731736"/>
<feature type="compositionally biased region" description="Polar residues" evidence="15">
    <location>
        <begin position="365"/>
        <end position="374"/>
    </location>
</feature>
<dbReference type="STRING" id="1664694.A0A0N1H2F7"/>
<comment type="subcellular location">
    <subcellularLocation>
        <location evidence="2">Membrane</location>
        <topology evidence="2">Lipid-anchor</topology>
        <topology evidence="2">GPI-anchor</topology>
    </subcellularLocation>
    <subcellularLocation>
        <location evidence="1">Membrane</location>
        <topology evidence="1">Multi-pass membrane protein</topology>
    </subcellularLocation>
    <subcellularLocation>
        <location evidence="3">Secreted</location>
    </subcellularLocation>
</comment>